<accession>A0A9P4R1A1</accession>
<dbReference type="Proteomes" id="UP000799444">
    <property type="component" value="Unassembled WGS sequence"/>
</dbReference>
<dbReference type="PANTHER" id="PTHR33112:SF13">
    <property type="entry name" value="HETEROKARYON INCOMPATIBILITY DOMAIN-CONTAINING PROTEIN"/>
    <property type="match status" value="1"/>
</dbReference>
<keyword evidence="3" id="KW-1185">Reference proteome</keyword>
<dbReference type="EMBL" id="ML996141">
    <property type="protein sequence ID" value="KAF2734977.1"/>
    <property type="molecule type" value="Genomic_DNA"/>
</dbReference>
<organism evidence="2 3">
    <name type="scientific">Polyplosphaeria fusca</name>
    <dbReference type="NCBI Taxonomy" id="682080"/>
    <lineage>
        <taxon>Eukaryota</taxon>
        <taxon>Fungi</taxon>
        <taxon>Dikarya</taxon>
        <taxon>Ascomycota</taxon>
        <taxon>Pezizomycotina</taxon>
        <taxon>Dothideomycetes</taxon>
        <taxon>Pleosporomycetidae</taxon>
        <taxon>Pleosporales</taxon>
        <taxon>Tetraplosphaeriaceae</taxon>
        <taxon>Polyplosphaeria</taxon>
    </lineage>
</organism>
<dbReference type="AlphaFoldDB" id="A0A9P4R1A1"/>
<comment type="caution">
    <text evidence="2">The sequence shown here is derived from an EMBL/GenBank/DDBJ whole genome shotgun (WGS) entry which is preliminary data.</text>
</comment>
<evidence type="ECO:0000313" key="2">
    <source>
        <dbReference type="EMBL" id="KAF2734977.1"/>
    </source>
</evidence>
<reference evidence="2" key="1">
    <citation type="journal article" date="2020" name="Stud. Mycol.">
        <title>101 Dothideomycetes genomes: a test case for predicting lifestyles and emergence of pathogens.</title>
        <authorList>
            <person name="Haridas S."/>
            <person name="Albert R."/>
            <person name="Binder M."/>
            <person name="Bloem J."/>
            <person name="Labutti K."/>
            <person name="Salamov A."/>
            <person name="Andreopoulos B."/>
            <person name="Baker S."/>
            <person name="Barry K."/>
            <person name="Bills G."/>
            <person name="Bluhm B."/>
            <person name="Cannon C."/>
            <person name="Castanera R."/>
            <person name="Culley D."/>
            <person name="Daum C."/>
            <person name="Ezra D."/>
            <person name="Gonzalez J."/>
            <person name="Henrissat B."/>
            <person name="Kuo A."/>
            <person name="Liang C."/>
            <person name="Lipzen A."/>
            <person name="Lutzoni F."/>
            <person name="Magnuson J."/>
            <person name="Mondo S."/>
            <person name="Nolan M."/>
            <person name="Ohm R."/>
            <person name="Pangilinan J."/>
            <person name="Park H.-J."/>
            <person name="Ramirez L."/>
            <person name="Alfaro M."/>
            <person name="Sun H."/>
            <person name="Tritt A."/>
            <person name="Yoshinaga Y."/>
            <person name="Zwiers L.-H."/>
            <person name="Turgeon B."/>
            <person name="Goodwin S."/>
            <person name="Spatafora J."/>
            <person name="Crous P."/>
            <person name="Grigoriev I."/>
        </authorList>
    </citation>
    <scope>NUCLEOTIDE SEQUENCE</scope>
    <source>
        <strain evidence="2">CBS 125425</strain>
    </source>
</reference>
<proteinExistence type="predicted"/>
<dbReference type="OrthoDB" id="2958217at2759"/>
<gene>
    <name evidence="2" type="ORF">EJ04DRAFT_435973</name>
</gene>
<dbReference type="InterPro" id="IPR010730">
    <property type="entry name" value="HET"/>
</dbReference>
<sequence length="321" mass="36712">MYHALPCDTAGEHALATIKNWIRECVIEHEECDDGSLRLLPKRILEIEGDKLLLREDRTEPAHYACLSHCWGANGPQQRLTHGSYEIHKEGLIIEILPPTFYDAVQLCKRLHLRYIWIDALCIVQDDFEDWNETAGLMAEIYSNAYITIGASGAMDCTRGLYTKLPMRPKELGNAPGLFVMPLSRPHDDFGTLPLPLLTRAWVFQEHVVSPRFLHFGPGFLLWKCRNTQCTETGDVSSQGWAPFFYNLLNNQFPEIASQALKILDKVHSWHRIIEGYSNLKLTYDTDRLAAISAVVYRHMKNRAGDRYIAGMWENSLLPDL</sequence>
<feature type="non-terminal residue" evidence="2">
    <location>
        <position position="321"/>
    </location>
</feature>
<dbReference type="PANTHER" id="PTHR33112">
    <property type="entry name" value="DOMAIN PROTEIN, PUTATIVE-RELATED"/>
    <property type="match status" value="1"/>
</dbReference>
<name>A0A9P4R1A1_9PLEO</name>
<protein>
    <submittedName>
        <fullName evidence="2">HET-domain-containing protein</fullName>
    </submittedName>
</protein>
<dbReference type="Pfam" id="PF06985">
    <property type="entry name" value="HET"/>
    <property type="match status" value="1"/>
</dbReference>
<feature type="domain" description="Heterokaryon incompatibility" evidence="1">
    <location>
        <begin position="64"/>
        <end position="206"/>
    </location>
</feature>
<evidence type="ECO:0000259" key="1">
    <source>
        <dbReference type="Pfam" id="PF06985"/>
    </source>
</evidence>
<evidence type="ECO:0000313" key="3">
    <source>
        <dbReference type="Proteomes" id="UP000799444"/>
    </source>
</evidence>